<organism evidence="2 3">
    <name type="scientific">Galeopterus variegatus</name>
    <name type="common">Malayan flying lemur</name>
    <name type="synonym">Cynocephalus variegatus</name>
    <dbReference type="NCBI Taxonomy" id="482537"/>
    <lineage>
        <taxon>Eukaryota</taxon>
        <taxon>Metazoa</taxon>
        <taxon>Chordata</taxon>
        <taxon>Craniata</taxon>
        <taxon>Vertebrata</taxon>
        <taxon>Euteleostomi</taxon>
        <taxon>Mammalia</taxon>
        <taxon>Eutheria</taxon>
        <taxon>Euarchontoglires</taxon>
        <taxon>Dermoptera</taxon>
        <taxon>Cynocephalidae</taxon>
        <taxon>Galeopterus</taxon>
    </lineage>
</organism>
<feature type="domain" description="DNA-PKcs N-terminal" evidence="1">
    <location>
        <begin position="1"/>
        <end position="760"/>
    </location>
</feature>
<dbReference type="Proteomes" id="UP000694923">
    <property type="component" value="Unplaced"/>
</dbReference>
<sequence length="763" mass="86650">LQTSLVFSRDFGLLVFVRKSLSFDEFRDCREEVLKFLCVFLEKIGQKIMPYSLDIKNICTSVYTKDRAAKCKIPALDLLIKLLLTLRSSRLIDEFKVGELFSKFYGELALKTKIPDTVLEKVYELLGVLGEVHPGEMINNSENLFRAFLGELRTQMTSAVREPKLPLVAGCLKGLSSLLCNFTKSMEEDPQTSREIFDFALKAIRPQIDLKRYAVLLAGLRLFTLHASQFSTCLLDNYVSLFEVLSKCCSHTNVELKKAAHSALESFLKQVSSMVAKDADMHKSKLQYFMEQFYGIIRNMDSNKKLSIAIRGYGLFAGPCKVINAKDVDFIYVELIQCCKQMFLTQTDTVDDHVYQMPSFLQSIASVLLYLDTVPEVYTPVLEHLMVVQIDSFPQYSPKMQLVCCRAIVKVFLALAEKGPVLWNCISTVVHQGLIRICSKPVILQKDAGSESEDHRALGEVRTGKWKVPMCKDYVALFRNLLSCDQMMDSILADEAFLFVNSSLQSLNRLLYDEFVKSVLKIVEKLDLTLEKLTVGEQEDGDEATGVWVIPTSDPTANLHPAKPKDFSAFINLVEFCREILPEKQVGFFEPWVYSFAYRLILRSTRLPLISGFYKLLSIAVKNAKKIKYFEGVSPKSLKHSPEDPEKYSCFALFAKFGKEVSVKMKQYKDELLASCLNFVLSLPHDIIELDVRAYVPALQMAFKLGLSYTPLAEAGLHALEEWSVYIHKHVIQPYYKDILPCLDAYLMTSALSGKVQKNWDGY</sequence>
<dbReference type="RefSeq" id="XP_008592818.1">
    <property type="nucleotide sequence ID" value="XM_008594596.1"/>
</dbReference>
<feature type="non-terminal residue" evidence="3">
    <location>
        <position position="763"/>
    </location>
</feature>
<evidence type="ECO:0000259" key="1">
    <source>
        <dbReference type="Pfam" id="PF20500"/>
    </source>
</evidence>
<feature type="non-terminal residue" evidence="3">
    <location>
        <position position="1"/>
    </location>
</feature>
<name>A0ABM0SIX7_GALVR</name>
<dbReference type="InterPro" id="IPR050517">
    <property type="entry name" value="DDR_Repair_Kinase"/>
</dbReference>
<gene>
    <name evidence="3" type="primary">LOC103610425</name>
</gene>
<dbReference type="PANTHER" id="PTHR11139:SF68">
    <property type="entry name" value="DNA-DEPENDENT PROTEIN KINASE CATALYTIC SUBUNIT"/>
    <property type="match status" value="1"/>
</dbReference>
<dbReference type="GeneID" id="103610425"/>
<protein>
    <submittedName>
        <fullName evidence="3">DNA-dependent protein kinase catalytic subunit-like</fullName>
    </submittedName>
</protein>
<evidence type="ECO:0000313" key="2">
    <source>
        <dbReference type="Proteomes" id="UP000694923"/>
    </source>
</evidence>
<dbReference type="SUPFAM" id="SSF48371">
    <property type="entry name" value="ARM repeat"/>
    <property type="match status" value="1"/>
</dbReference>
<dbReference type="PANTHER" id="PTHR11139">
    <property type="entry name" value="ATAXIA TELANGIECTASIA MUTATED ATM -RELATED"/>
    <property type="match status" value="1"/>
</dbReference>
<reference evidence="3" key="1">
    <citation type="submission" date="2025-08" db="UniProtKB">
        <authorList>
            <consortium name="RefSeq"/>
        </authorList>
    </citation>
    <scope>IDENTIFICATION</scope>
</reference>
<dbReference type="InterPro" id="IPR016024">
    <property type="entry name" value="ARM-type_fold"/>
</dbReference>
<proteinExistence type="predicted"/>
<accession>A0ABM0SIX7</accession>
<dbReference type="Pfam" id="PF20500">
    <property type="entry name" value="DNA-PKcs_N"/>
    <property type="match status" value="1"/>
</dbReference>
<keyword evidence="2" id="KW-1185">Reference proteome</keyword>
<dbReference type="InterPro" id="IPR046804">
    <property type="entry name" value="DNA-PKcs_N"/>
</dbReference>
<evidence type="ECO:0000313" key="3">
    <source>
        <dbReference type="RefSeq" id="XP_008592818.1"/>
    </source>
</evidence>